<dbReference type="EMBL" id="JARKHS020007249">
    <property type="protein sequence ID" value="KAK8781871.1"/>
    <property type="molecule type" value="Genomic_DNA"/>
</dbReference>
<feature type="region of interest" description="Disordered" evidence="1">
    <location>
        <begin position="282"/>
        <end position="434"/>
    </location>
</feature>
<feature type="compositionally biased region" description="Polar residues" evidence="1">
    <location>
        <begin position="302"/>
        <end position="339"/>
    </location>
</feature>
<sequence length="434" mass="45830">MYTTSEQRIHSSYTDCTDSARRNCGEGIGIKAHSGAKEHEVDVPGDHGGGAEHGRVCGRHDGRCDAHHAHDGGRGRHQVADSREQETKDKLRLFLIWNAGTTCVCYVTDIFLSDFNSKHGGVLYAIYQMYTNYEHLVADDAFQAPGVRGPLFAAAPPVAFRFEPGNQQGIAVGTPVPAVPMTPPPPAPYSAAPGWAPMAPAYRGAPQVPGQPYYVAFQQPCFPVQQPQPEMYPGTDPRIAYMPYYTDAASAQITLEPPIMVTQGNAPARAAIEVNAAQPPVCEPTAPQAVAPPGAPPHDAQSEGTSSEDTQVTAPTAQGTTASDTHVQTPAEQATSSPDMQEKVILDGDTAATATSPPVPTASAAATQPETVENTTSQTASARGTPVSSKHVPNADERDTQAESKAAVACVSQELKTASDQPADEAKQQKRGFL</sequence>
<comment type="caution">
    <text evidence="2">The sequence shown here is derived from an EMBL/GenBank/DDBJ whole genome shotgun (WGS) entry which is preliminary data.</text>
</comment>
<evidence type="ECO:0000313" key="2">
    <source>
        <dbReference type="EMBL" id="KAK8781871.1"/>
    </source>
</evidence>
<dbReference type="Proteomes" id="UP001321473">
    <property type="component" value="Unassembled WGS sequence"/>
</dbReference>
<evidence type="ECO:0000256" key="1">
    <source>
        <dbReference type="SAM" id="MobiDB-lite"/>
    </source>
</evidence>
<proteinExistence type="predicted"/>
<feature type="compositionally biased region" description="Basic and acidic residues" evidence="1">
    <location>
        <begin position="393"/>
        <end position="402"/>
    </location>
</feature>
<gene>
    <name evidence="2" type="ORF">V5799_016784</name>
</gene>
<reference evidence="2 3" key="1">
    <citation type="journal article" date="2023" name="Arcadia Sci">
        <title>De novo assembly of a long-read Amblyomma americanum tick genome.</title>
        <authorList>
            <person name="Chou S."/>
            <person name="Poskanzer K.E."/>
            <person name="Rollins M."/>
            <person name="Thuy-Boun P.S."/>
        </authorList>
    </citation>
    <scope>NUCLEOTIDE SEQUENCE [LARGE SCALE GENOMIC DNA]</scope>
    <source>
        <strain evidence="2">F_SG_1</strain>
        <tissue evidence="2">Salivary glands</tissue>
    </source>
</reference>
<feature type="non-terminal residue" evidence="2">
    <location>
        <position position="434"/>
    </location>
</feature>
<protein>
    <submittedName>
        <fullName evidence="2">Uncharacterized protein</fullName>
    </submittedName>
</protein>
<feature type="compositionally biased region" description="Polar residues" evidence="1">
    <location>
        <begin position="368"/>
        <end position="388"/>
    </location>
</feature>
<feature type="region of interest" description="Disordered" evidence="1">
    <location>
        <begin position="35"/>
        <end position="54"/>
    </location>
</feature>
<name>A0AAQ4F4Q6_AMBAM</name>
<organism evidence="2 3">
    <name type="scientific">Amblyomma americanum</name>
    <name type="common">Lone star tick</name>
    <dbReference type="NCBI Taxonomy" id="6943"/>
    <lineage>
        <taxon>Eukaryota</taxon>
        <taxon>Metazoa</taxon>
        <taxon>Ecdysozoa</taxon>
        <taxon>Arthropoda</taxon>
        <taxon>Chelicerata</taxon>
        <taxon>Arachnida</taxon>
        <taxon>Acari</taxon>
        <taxon>Parasitiformes</taxon>
        <taxon>Ixodida</taxon>
        <taxon>Ixodoidea</taxon>
        <taxon>Ixodidae</taxon>
        <taxon>Amblyomminae</taxon>
        <taxon>Amblyomma</taxon>
    </lineage>
</organism>
<feature type="compositionally biased region" description="Low complexity" evidence="1">
    <location>
        <begin position="350"/>
        <end position="367"/>
    </location>
</feature>
<evidence type="ECO:0000313" key="3">
    <source>
        <dbReference type="Proteomes" id="UP001321473"/>
    </source>
</evidence>
<dbReference type="AlphaFoldDB" id="A0AAQ4F4Q6"/>
<keyword evidence="3" id="KW-1185">Reference proteome</keyword>
<accession>A0AAQ4F4Q6</accession>